<keyword evidence="3" id="KW-1185">Reference proteome</keyword>
<reference evidence="2" key="1">
    <citation type="submission" date="2021-01" db="EMBL/GenBank/DDBJ databases">
        <title>Whole genome shotgun sequence of Dactylosporangium siamense NBRC 106093.</title>
        <authorList>
            <person name="Komaki H."/>
            <person name="Tamura T."/>
        </authorList>
    </citation>
    <scope>NUCLEOTIDE SEQUENCE</scope>
    <source>
        <strain evidence="2">NBRC 106093</strain>
    </source>
</reference>
<protein>
    <submittedName>
        <fullName evidence="2">Uncharacterized protein</fullName>
    </submittedName>
</protein>
<evidence type="ECO:0000256" key="1">
    <source>
        <dbReference type="SAM" id="Phobius"/>
    </source>
</evidence>
<name>A0A919PRB5_9ACTN</name>
<keyword evidence="1" id="KW-0472">Membrane</keyword>
<dbReference type="AlphaFoldDB" id="A0A919PRB5"/>
<evidence type="ECO:0000313" key="2">
    <source>
        <dbReference type="EMBL" id="GIG46908.1"/>
    </source>
</evidence>
<dbReference type="Proteomes" id="UP000660611">
    <property type="component" value="Unassembled WGS sequence"/>
</dbReference>
<keyword evidence="1" id="KW-0812">Transmembrane</keyword>
<proteinExistence type="predicted"/>
<evidence type="ECO:0000313" key="3">
    <source>
        <dbReference type="Proteomes" id="UP000660611"/>
    </source>
</evidence>
<accession>A0A919PRB5</accession>
<comment type="caution">
    <text evidence="2">The sequence shown here is derived from an EMBL/GenBank/DDBJ whole genome shotgun (WGS) entry which is preliminary data.</text>
</comment>
<feature type="transmembrane region" description="Helical" evidence="1">
    <location>
        <begin position="37"/>
        <end position="57"/>
    </location>
</feature>
<organism evidence="2 3">
    <name type="scientific">Dactylosporangium siamense</name>
    <dbReference type="NCBI Taxonomy" id="685454"/>
    <lineage>
        <taxon>Bacteria</taxon>
        <taxon>Bacillati</taxon>
        <taxon>Actinomycetota</taxon>
        <taxon>Actinomycetes</taxon>
        <taxon>Micromonosporales</taxon>
        <taxon>Micromonosporaceae</taxon>
        <taxon>Dactylosporangium</taxon>
    </lineage>
</organism>
<keyword evidence="1" id="KW-1133">Transmembrane helix</keyword>
<dbReference type="EMBL" id="BONQ01000077">
    <property type="protein sequence ID" value="GIG46908.1"/>
    <property type="molecule type" value="Genomic_DNA"/>
</dbReference>
<gene>
    <name evidence="2" type="ORF">Dsi01nite_049490</name>
</gene>
<dbReference type="RefSeq" id="WP_203848655.1">
    <property type="nucleotide sequence ID" value="NZ_BAAAVW010000016.1"/>
</dbReference>
<sequence length="335" mass="35705">MALSAPATHGSSTGEGLPWTLDGGRGILGLDPITGALAVWAALMGVIVLFILFAAILSRWSLHRINRAERRAEVAEADASLSPAERARLRVEAGELIRQAAATATAAKRAQIEVVEAQARALAAQQAREVAWTTFDVAQKAYEEALRIAAAVDPSEPTDAEEEDKREVSRAALAAFKRGDITVDALESVFKGASGWDQLHELQAREIELRRSAESRARRLYDAAAAAERTAVKAADVAVVAAHALAEEAAGVAEEAAELRDTLDAARQSAIVASTISRKKRRVPQQRAKNTRAVETSRPGLDITVTPVDADRTQDIRAVLDSIPANSKTSLTEAA</sequence>